<reference evidence="1" key="1">
    <citation type="submission" date="2020-02" db="EMBL/GenBank/DDBJ databases">
        <title>Genome sequencing of the panga catfish, Pangasius djambal.</title>
        <authorList>
            <person name="Wen M."/>
            <person name="Zahm M."/>
            <person name="Roques C."/>
            <person name="Cabau C."/>
            <person name="Klopp C."/>
            <person name="Donnadieu C."/>
            <person name="Jouanno E."/>
            <person name="Avarre J.-C."/>
            <person name="Campet M."/>
            <person name="Ha T."/>
            <person name="Dugue R."/>
            <person name="Lampietro C."/>
            <person name="Louis A."/>
            <person name="Herpin A."/>
            <person name="Echchiki A."/>
            <person name="Berthelot C."/>
            <person name="Parey E."/>
            <person name="Roest-Crollius H."/>
            <person name="Braasch I."/>
            <person name="Postlethwait J.H."/>
            <person name="Bobe J."/>
            <person name="Montfort J."/>
            <person name="Bouchez O."/>
            <person name="Begum T."/>
            <person name="Schartl M."/>
            <person name="Gustiano R."/>
            <person name="Guiguen Y."/>
        </authorList>
    </citation>
    <scope>NUCLEOTIDE SEQUENCE</scope>
    <source>
        <strain evidence="1">Pdj_M5554</strain>
    </source>
</reference>
<protein>
    <submittedName>
        <fullName evidence="1">Uncharacterized protein</fullName>
    </submittedName>
</protein>
<keyword evidence="2" id="KW-1185">Reference proteome</keyword>
<proteinExistence type="predicted"/>
<evidence type="ECO:0000313" key="1">
    <source>
        <dbReference type="EMBL" id="MCJ8738084.1"/>
    </source>
</evidence>
<name>A0ACC5YQR3_9TELE</name>
<feature type="non-terminal residue" evidence="1">
    <location>
        <position position="1"/>
    </location>
</feature>
<accession>A0ACC5YQR3</accession>
<dbReference type="EMBL" id="CM040986">
    <property type="protein sequence ID" value="MCJ8738084.1"/>
    <property type="molecule type" value="Genomic_DNA"/>
</dbReference>
<organism evidence="1 2">
    <name type="scientific">Pangasius djambal</name>
    <dbReference type="NCBI Taxonomy" id="1691987"/>
    <lineage>
        <taxon>Eukaryota</taxon>
        <taxon>Metazoa</taxon>
        <taxon>Chordata</taxon>
        <taxon>Craniata</taxon>
        <taxon>Vertebrata</taxon>
        <taxon>Euteleostomi</taxon>
        <taxon>Actinopterygii</taxon>
        <taxon>Neopterygii</taxon>
        <taxon>Teleostei</taxon>
        <taxon>Ostariophysi</taxon>
        <taxon>Siluriformes</taxon>
        <taxon>Pangasiidae</taxon>
        <taxon>Pangasius</taxon>
    </lineage>
</organism>
<dbReference type="Proteomes" id="UP000830395">
    <property type="component" value="Chromosome 12"/>
</dbReference>
<gene>
    <name evidence="1" type="ORF">PDJAM_G00031640</name>
</gene>
<sequence>QKFGKVTFKLNTVNLIQIFFFCLFVDGSRRALAIQCAHVLCPNITMFIVFILWGVTEGFFTEAATCSALNFVRIIFLLWIALHLKTFQDYRHQLINRLAILLQFGVITLVVYLREYTSNHYTIT</sequence>
<comment type="caution">
    <text evidence="1">The sequence shown here is derived from an EMBL/GenBank/DDBJ whole genome shotgun (WGS) entry which is preliminary data.</text>
</comment>
<feature type="non-terminal residue" evidence="1">
    <location>
        <position position="124"/>
    </location>
</feature>
<evidence type="ECO:0000313" key="2">
    <source>
        <dbReference type="Proteomes" id="UP000830395"/>
    </source>
</evidence>